<evidence type="ECO:0000256" key="1">
    <source>
        <dbReference type="ARBA" id="ARBA00004651"/>
    </source>
</evidence>
<feature type="domain" description="ABC3 transporter permease C-terminal" evidence="7">
    <location>
        <begin position="481"/>
        <end position="593"/>
    </location>
</feature>
<dbReference type="Proteomes" id="UP000754644">
    <property type="component" value="Unassembled WGS sequence"/>
</dbReference>
<dbReference type="PANTHER" id="PTHR30572:SF18">
    <property type="entry name" value="ABC-TYPE MACROLIDE FAMILY EXPORT SYSTEM PERMEASE COMPONENT 2"/>
    <property type="match status" value="1"/>
</dbReference>
<feature type="transmembrane region" description="Helical" evidence="6">
    <location>
        <begin position="533"/>
        <end position="552"/>
    </location>
</feature>
<keyword evidence="4 6" id="KW-1133">Transmembrane helix</keyword>
<evidence type="ECO:0000313" key="8">
    <source>
        <dbReference type="EMBL" id="NQV66517.1"/>
    </source>
</evidence>
<dbReference type="Pfam" id="PF02687">
    <property type="entry name" value="FtsX"/>
    <property type="match status" value="2"/>
</dbReference>
<dbReference type="AlphaFoldDB" id="A0A972W1D6"/>
<proteinExistence type="predicted"/>
<evidence type="ECO:0000259" key="7">
    <source>
        <dbReference type="Pfam" id="PF02687"/>
    </source>
</evidence>
<gene>
    <name evidence="8" type="ORF">HQ497_14240</name>
</gene>
<name>A0A972W1D6_9GAMM</name>
<feature type="domain" description="ABC3 transporter permease C-terminal" evidence="7">
    <location>
        <begin position="80"/>
        <end position="193"/>
    </location>
</feature>
<dbReference type="PANTHER" id="PTHR30572">
    <property type="entry name" value="MEMBRANE COMPONENT OF TRANSPORTER-RELATED"/>
    <property type="match status" value="1"/>
</dbReference>
<accession>A0A972W1D6</accession>
<reference evidence="8" key="1">
    <citation type="submission" date="2020-05" db="EMBL/GenBank/DDBJ databases">
        <title>Sulfur intermediates as new biogeochemical hubs in an aquatic model microbial ecosystem.</title>
        <authorList>
            <person name="Vigneron A."/>
        </authorList>
    </citation>
    <scope>NUCLEOTIDE SEQUENCE</scope>
    <source>
        <strain evidence="8">Bin.250</strain>
    </source>
</reference>
<keyword evidence="5 6" id="KW-0472">Membrane</keyword>
<dbReference type="GO" id="GO:0005886">
    <property type="term" value="C:plasma membrane"/>
    <property type="evidence" value="ECO:0007669"/>
    <property type="project" value="UniProtKB-SubCell"/>
</dbReference>
<dbReference type="GO" id="GO:0022857">
    <property type="term" value="F:transmembrane transporter activity"/>
    <property type="evidence" value="ECO:0007669"/>
    <property type="project" value="TreeGrafter"/>
</dbReference>
<evidence type="ECO:0000313" key="9">
    <source>
        <dbReference type="Proteomes" id="UP000754644"/>
    </source>
</evidence>
<feature type="transmembrane region" description="Helical" evidence="6">
    <location>
        <begin position="124"/>
        <end position="147"/>
    </location>
</feature>
<evidence type="ECO:0000256" key="6">
    <source>
        <dbReference type="SAM" id="Phobius"/>
    </source>
</evidence>
<evidence type="ECO:0000256" key="4">
    <source>
        <dbReference type="ARBA" id="ARBA00022989"/>
    </source>
</evidence>
<feature type="transmembrane region" description="Helical" evidence="6">
    <location>
        <begin position="564"/>
        <end position="586"/>
    </location>
</feature>
<dbReference type="InterPro" id="IPR003838">
    <property type="entry name" value="ABC3_permease_C"/>
</dbReference>
<dbReference type="EMBL" id="JABMOJ010000531">
    <property type="protein sequence ID" value="NQV66517.1"/>
    <property type="molecule type" value="Genomic_DNA"/>
</dbReference>
<keyword evidence="2" id="KW-1003">Cell membrane</keyword>
<dbReference type="InterPro" id="IPR050250">
    <property type="entry name" value="Macrolide_Exporter_MacB"/>
</dbReference>
<feature type="transmembrane region" description="Helical" evidence="6">
    <location>
        <begin position="477"/>
        <end position="502"/>
    </location>
</feature>
<evidence type="ECO:0000256" key="2">
    <source>
        <dbReference type="ARBA" id="ARBA00022475"/>
    </source>
</evidence>
<protein>
    <submittedName>
        <fullName evidence="8">FtsX-like permease family protein</fullName>
    </submittedName>
</protein>
<feature type="transmembrane region" description="Helical" evidence="6">
    <location>
        <begin position="209"/>
        <end position="234"/>
    </location>
</feature>
<organism evidence="8 9">
    <name type="scientific">SAR86 cluster bacterium</name>
    <dbReference type="NCBI Taxonomy" id="2030880"/>
    <lineage>
        <taxon>Bacteria</taxon>
        <taxon>Pseudomonadati</taxon>
        <taxon>Pseudomonadota</taxon>
        <taxon>Gammaproteobacteria</taxon>
        <taxon>SAR86 cluster</taxon>
    </lineage>
</organism>
<evidence type="ECO:0000256" key="5">
    <source>
        <dbReference type="ARBA" id="ARBA00023136"/>
    </source>
</evidence>
<sequence length="600" mass="66547">MVEVQGGWSNLANGELTYVLLPQGKSEAWLQTALDGIYASHTPEDQKDFISGFRIRPMGDLNTAVWDMIGLPMIESVQLLALLVLIVAIVNYTNLATAQSLGRAREVGLRKTMGASRLQLLQQFLVESITFVAIAMLITLVLLEFLIPAFNTAVGRNLEINYSEVLVWLVATIVIVGVIAGAYPAYMITRTTPIEALRSGKAVSGGGGLFRSMMLGLQFTISIFMLGMVMVFYFQNIRIEESGNIFPRAEVYNLERLDVDELRGRHELLRNELSALPGVEVMAFSHQIPFQQSNSSGDKGLIKGDEESAISIMNIVISPDFFKVYDLPLLAGRQLSEEYADDSLQEGATRLNVIVNELTVERFGFASPAAAIGGTFYDYPDPTAEDTREPRTHTIVGVVPAINFQGFHNAIKPMMYFSEPKNYRIASLRIKAGDMVSTIVDVERVWSQLIPDYPMQGKFLNETFDDTFSIFRDISKVMAGFAFLATALSMMGLFGVAAFMAAQRTREIGIRKVMGASILQIIKLLIWQFSKPVIWGLLFALPLTYLASGLYLDFFADKVPYREVLILIAGGLSVLFAWAIVAIHAIRIARSNPIHALRYE</sequence>
<comment type="subcellular location">
    <subcellularLocation>
        <location evidence="1">Cell membrane</location>
        <topology evidence="1">Multi-pass membrane protein</topology>
    </subcellularLocation>
</comment>
<comment type="caution">
    <text evidence="8">The sequence shown here is derived from an EMBL/GenBank/DDBJ whole genome shotgun (WGS) entry which is preliminary data.</text>
</comment>
<keyword evidence="3 6" id="KW-0812">Transmembrane</keyword>
<feature type="transmembrane region" description="Helical" evidence="6">
    <location>
        <begin position="167"/>
        <end position="188"/>
    </location>
</feature>
<feature type="transmembrane region" description="Helical" evidence="6">
    <location>
        <begin position="76"/>
        <end position="95"/>
    </location>
</feature>
<evidence type="ECO:0000256" key="3">
    <source>
        <dbReference type="ARBA" id="ARBA00022692"/>
    </source>
</evidence>